<reference evidence="1" key="1">
    <citation type="submission" date="2022-04" db="EMBL/GenBank/DDBJ databases">
        <authorList>
            <person name="Friedrich I."/>
            <person name="Schneider D."/>
            <person name="Poehlein A."/>
            <person name="Hertel R."/>
            <person name="Daniel R."/>
        </authorList>
    </citation>
    <scope>NUCLEOTIDE SEQUENCE</scope>
</reference>
<keyword evidence="2" id="KW-1185">Reference proteome</keyword>
<organism evidence="1 2">
    <name type="scientific">Brevundimonas phage vB_BpoS-Gurke</name>
    <dbReference type="NCBI Taxonomy" id="2948599"/>
    <lineage>
        <taxon>Viruses</taxon>
        <taxon>Duplodnaviria</taxon>
        <taxon>Heunggongvirae</taxon>
        <taxon>Uroviricota</taxon>
        <taxon>Caudoviricetes</taxon>
        <taxon>Jeanschmidtviridae</taxon>
        <taxon>Kikimoravirus</taxon>
        <taxon>Kikimoravirus gurke</taxon>
    </lineage>
</organism>
<accession>A0A9E7N3L0</accession>
<sequence>MNRRALITTALAASALPAAAQALPALTTRDLITHDGKVLWTRAARASEHAAMIEETVSKIVGDGIVELTDKDGIAYLDYIITLREPRFEVDMGKTWDLNHGWNHSELSPRLRIFEGAAHVGDCYTWRAAPGDKSWLDKRAGLRRPVVVVESLKQDFPHQVELDMRWLEQYAAMRKGAAA</sequence>
<proteinExistence type="predicted"/>
<evidence type="ECO:0000313" key="2">
    <source>
        <dbReference type="Proteomes" id="UP001055634"/>
    </source>
</evidence>
<gene>
    <name evidence="1" type="ORF">GURKE_01820</name>
</gene>
<protein>
    <submittedName>
        <fullName evidence="1">Uncharacterized protein</fullName>
    </submittedName>
</protein>
<name>A0A9E7N3L0_9CAUD</name>
<dbReference type="Proteomes" id="UP001055634">
    <property type="component" value="Segment"/>
</dbReference>
<dbReference type="EMBL" id="ON529850">
    <property type="protein sequence ID" value="UTC28213.1"/>
    <property type="molecule type" value="Genomic_DNA"/>
</dbReference>
<evidence type="ECO:0000313" key="1">
    <source>
        <dbReference type="EMBL" id="UTC28213.1"/>
    </source>
</evidence>